<dbReference type="InterPro" id="IPR009351">
    <property type="entry name" value="AlkZ-like"/>
</dbReference>
<dbReference type="PANTHER" id="PTHR38479:SF2">
    <property type="entry name" value="WINGED HELIX DNA-BINDING DOMAIN-CONTAINING PROTEIN"/>
    <property type="match status" value="1"/>
</dbReference>
<proteinExistence type="predicted"/>
<keyword evidence="2" id="KW-1185">Reference proteome</keyword>
<comment type="caution">
    <text evidence="1">The sequence shown here is derived from an EMBL/GenBank/DDBJ whole genome shotgun (WGS) entry which is preliminary data.</text>
</comment>
<accession>A0ABP7DAY6</accession>
<protein>
    <submittedName>
        <fullName evidence="1">Winged helix DNA-binding domain-containing protein</fullName>
    </submittedName>
</protein>
<dbReference type="RefSeq" id="WP_344812029.1">
    <property type="nucleotide sequence ID" value="NZ_BAAAYX010000004.1"/>
</dbReference>
<dbReference type="Pfam" id="PF06224">
    <property type="entry name" value="AlkZ-like"/>
    <property type="match status" value="1"/>
</dbReference>
<dbReference type="PANTHER" id="PTHR38479">
    <property type="entry name" value="LMO0824 PROTEIN"/>
    <property type="match status" value="1"/>
</dbReference>
<keyword evidence="1" id="KW-0238">DNA-binding</keyword>
<name>A0ABP7DAY6_9ACTN</name>
<dbReference type="GO" id="GO:0003677">
    <property type="term" value="F:DNA binding"/>
    <property type="evidence" value="ECO:0007669"/>
    <property type="project" value="UniProtKB-KW"/>
</dbReference>
<reference evidence="2" key="1">
    <citation type="journal article" date="2019" name="Int. J. Syst. Evol. Microbiol.">
        <title>The Global Catalogue of Microorganisms (GCM) 10K type strain sequencing project: providing services to taxonomists for standard genome sequencing and annotation.</title>
        <authorList>
            <consortium name="The Broad Institute Genomics Platform"/>
            <consortium name="The Broad Institute Genome Sequencing Center for Infectious Disease"/>
            <person name="Wu L."/>
            <person name="Ma J."/>
        </authorList>
    </citation>
    <scope>NUCLEOTIDE SEQUENCE [LARGE SCALE GENOMIC DNA]</scope>
    <source>
        <strain evidence="2">JCM 16548</strain>
    </source>
</reference>
<dbReference type="Proteomes" id="UP001500051">
    <property type="component" value="Unassembled WGS sequence"/>
</dbReference>
<evidence type="ECO:0000313" key="2">
    <source>
        <dbReference type="Proteomes" id="UP001500051"/>
    </source>
</evidence>
<sequence>MQLTARQLNRTLLHRQLLTERAPLGVVETVRRLVGLQAQQPAGPYLALWNRIVDFDPAELDAAFASHRIVKATLLRITLHAVAAEDRAVFHAAVVATLRAARLNDARFLRTGLTSDDADGSVAALLAYLAEPRGNTELDAFFAERFPDLPETGIWWALRSYAPLIHGPGPHPWTYGHRPSYLAAPTQAQAQEPIGEGEAMVELARRYLAAYGPATPADLAQFATLRRPPAKQAFADLADELVTHTGPDGKPVSDLAVAELVTDDRPVPPRLLGMWDNVLLAHADRSRLIPAEHRATVIRRNGDVLPTLLVDGYVAGVWRPVEGGVEATAFRSLPDEVWEGLAAEARALRALVADREPLVFGRYAHWWRSIEGVQVRVL</sequence>
<dbReference type="EMBL" id="BAAAYX010000004">
    <property type="protein sequence ID" value="GAA3701853.1"/>
    <property type="molecule type" value="Genomic_DNA"/>
</dbReference>
<evidence type="ECO:0000313" key="1">
    <source>
        <dbReference type="EMBL" id="GAA3701853.1"/>
    </source>
</evidence>
<gene>
    <name evidence="1" type="ORF">GCM10022204_18420</name>
</gene>
<organism evidence="1 2">
    <name type="scientific">Microlunatus aurantiacus</name>
    <dbReference type="NCBI Taxonomy" id="446786"/>
    <lineage>
        <taxon>Bacteria</taxon>
        <taxon>Bacillati</taxon>
        <taxon>Actinomycetota</taxon>
        <taxon>Actinomycetes</taxon>
        <taxon>Propionibacteriales</taxon>
        <taxon>Propionibacteriaceae</taxon>
        <taxon>Microlunatus</taxon>
    </lineage>
</organism>